<feature type="transmembrane region" description="Helical" evidence="1">
    <location>
        <begin position="49"/>
        <end position="67"/>
    </location>
</feature>
<accession>A0A0F8WRG0</accession>
<dbReference type="EMBL" id="LAZR01063442">
    <property type="protein sequence ID" value="KKK59512.1"/>
    <property type="molecule type" value="Genomic_DNA"/>
</dbReference>
<comment type="caution">
    <text evidence="2">The sequence shown here is derived from an EMBL/GenBank/DDBJ whole genome shotgun (WGS) entry which is preliminary data.</text>
</comment>
<proteinExistence type="predicted"/>
<sequence length="200" mass="23784">VLYYSLIFFVVWMLFSPLKRYLIPIFPLLSIMVAYIVMRVWEARRIIRVPLFLLVTLTLLFQMIYLAPEGLSKIYQRVLVLIGLTSQEEYIFQNEETYPVYKYVNRNLSPEAKLLIMDIRAFYCDRPYITSIIGKDGGRYRFGKGKELLARLEELGVSHIVANQSSWDKERYPQVLEEIRAEHLRVIYDRGPFIVFQIHY</sequence>
<dbReference type="AlphaFoldDB" id="A0A0F8WRG0"/>
<organism evidence="2">
    <name type="scientific">marine sediment metagenome</name>
    <dbReference type="NCBI Taxonomy" id="412755"/>
    <lineage>
        <taxon>unclassified sequences</taxon>
        <taxon>metagenomes</taxon>
        <taxon>ecological metagenomes</taxon>
    </lineage>
</organism>
<feature type="non-terminal residue" evidence="2">
    <location>
        <position position="1"/>
    </location>
</feature>
<name>A0A0F8WRG0_9ZZZZ</name>
<keyword evidence="1" id="KW-0812">Transmembrane</keyword>
<protein>
    <submittedName>
        <fullName evidence="2">Uncharacterized protein</fullName>
    </submittedName>
</protein>
<keyword evidence="1" id="KW-0472">Membrane</keyword>
<gene>
    <name evidence="2" type="ORF">LCGC14_3033640</name>
</gene>
<evidence type="ECO:0000313" key="2">
    <source>
        <dbReference type="EMBL" id="KKK59512.1"/>
    </source>
</evidence>
<feature type="transmembrane region" description="Helical" evidence="1">
    <location>
        <begin position="20"/>
        <end position="37"/>
    </location>
</feature>
<reference evidence="2" key="1">
    <citation type="journal article" date="2015" name="Nature">
        <title>Complex archaea that bridge the gap between prokaryotes and eukaryotes.</title>
        <authorList>
            <person name="Spang A."/>
            <person name="Saw J.H."/>
            <person name="Jorgensen S.L."/>
            <person name="Zaremba-Niedzwiedzka K."/>
            <person name="Martijn J."/>
            <person name="Lind A.E."/>
            <person name="van Eijk R."/>
            <person name="Schleper C."/>
            <person name="Guy L."/>
            <person name="Ettema T.J."/>
        </authorList>
    </citation>
    <scope>NUCLEOTIDE SEQUENCE</scope>
</reference>
<evidence type="ECO:0000256" key="1">
    <source>
        <dbReference type="SAM" id="Phobius"/>
    </source>
</evidence>
<keyword evidence="1" id="KW-1133">Transmembrane helix</keyword>